<dbReference type="GO" id="GO:0046982">
    <property type="term" value="F:protein heterodimerization activity"/>
    <property type="evidence" value="ECO:0007669"/>
    <property type="project" value="InterPro"/>
</dbReference>
<proteinExistence type="predicted"/>
<protein>
    <submittedName>
        <fullName evidence="2">Histone</fullName>
    </submittedName>
</protein>
<dbReference type="RefSeq" id="YP_010806117.1">
    <property type="nucleotide sequence ID" value="NC_077214.1"/>
</dbReference>
<evidence type="ECO:0000313" key="3">
    <source>
        <dbReference type="Proteomes" id="UP001157002"/>
    </source>
</evidence>
<dbReference type="Pfam" id="PF00808">
    <property type="entry name" value="CBFD_NFYB_HMF"/>
    <property type="match status" value="1"/>
</dbReference>
<name>A0A976UAW6_9CAUD</name>
<dbReference type="SUPFAM" id="SSF47113">
    <property type="entry name" value="Histone-fold"/>
    <property type="match status" value="1"/>
</dbReference>
<evidence type="ECO:0000313" key="2">
    <source>
        <dbReference type="EMBL" id="UVF62523.1"/>
    </source>
</evidence>
<dbReference type="EMBL" id="ON649702">
    <property type="protein sequence ID" value="UVF62523.1"/>
    <property type="molecule type" value="Genomic_DNA"/>
</dbReference>
<sequence length="144" mass="17000">MIQENEITILKGETYRCERISEGYAYLRNVSAGQGRTKKVLLSKVPFRNDNGEWILPEKVKRSSTINVRTLMKGETNLQVSSDAVKFMVEWAETSILKMLSWAERNAQERGESRITAAHIFWWEEPQFFEPFGYWKEQRDYVRD</sequence>
<reference evidence="2 3" key="1">
    <citation type="submission" date="2022-05" db="EMBL/GenBank/DDBJ databases">
        <title>Diverse viruses of marine archaea discovered using metagenomics.</title>
        <authorList>
            <person name="Zhou Y."/>
        </authorList>
    </citation>
    <scope>NUCLEOTIDE SEQUENCE [LARGE SCALE GENOMIC DNA]</scope>
    <source>
        <strain evidence="2">YSH_150918</strain>
    </source>
</reference>
<keyword evidence="3" id="KW-1185">Reference proteome</keyword>
<feature type="domain" description="Transcription factor CBF/NF-Y/archaeal histone" evidence="1">
    <location>
        <begin position="67"/>
        <end position="121"/>
    </location>
</feature>
<dbReference type="InterPro" id="IPR009072">
    <property type="entry name" value="Histone-fold"/>
</dbReference>
<organism evidence="2 3">
    <name type="scientific">Poseidoniales virus YSH_150918</name>
    <dbReference type="NCBI Taxonomy" id="3071324"/>
    <lineage>
        <taxon>Viruses</taxon>
        <taxon>Duplodnaviria</taxon>
        <taxon>Heunggongvirae</taxon>
        <taxon>Uroviricota</taxon>
        <taxon>Caudoviricetes</taxon>
        <taxon>Magrovirales</taxon>
        <taxon>Aoguangviridae</taxon>
        <taxon>Aobingvirus</taxon>
        <taxon>Aobingvirus yangshanense</taxon>
    </lineage>
</organism>
<evidence type="ECO:0000259" key="1">
    <source>
        <dbReference type="Pfam" id="PF00808"/>
    </source>
</evidence>
<dbReference type="KEGG" id="vg:80545078"/>
<dbReference type="InterPro" id="IPR003958">
    <property type="entry name" value="CBFA_NFYB_domain"/>
</dbReference>
<accession>A0A976UAW6</accession>
<dbReference type="Proteomes" id="UP001157002">
    <property type="component" value="Segment"/>
</dbReference>
<dbReference type="GeneID" id="80545078"/>